<proteinExistence type="predicted"/>
<sequence>MSIEKYSNISLGYFKPRIGRKLNLIQINLRTLLAQRTPKVLSNDISIPITWDLFPNQTHNGLNLQSSSDQKRFMNVKFFHSQILLDFSDSEIRGNIDIVKLQEYEVPLHLSFPYSHERIFDLGQPGGVSKLRVFRICFLTDYKYPKDNRVPMNGTGTPLAWIGSQIEIHYQICSQKPAIGIPINTKILVFTSRNTRRLIEVANLNSESSLLPYQPARVPSTKGVRGGIQNLRTKTSQWRFNDFCIDLKCYGTLLIRFGRKLVYRSTNLLSPPDQENSNNREC</sequence>
<reference evidence="2" key="1">
    <citation type="submission" date="2017-02" db="UniProtKB">
        <authorList>
            <consortium name="WormBaseParasite"/>
        </authorList>
    </citation>
    <scope>IDENTIFICATION</scope>
</reference>
<dbReference type="Proteomes" id="UP000046392">
    <property type="component" value="Unplaced"/>
</dbReference>
<evidence type="ECO:0000313" key="2">
    <source>
        <dbReference type="WBParaSite" id="SPAL_0001725450.1"/>
    </source>
</evidence>
<evidence type="ECO:0000313" key="1">
    <source>
        <dbReference type="Proteomes" id="UP000046392"/>
    </source>
</evidence>
<accession>A0A0N5CHD6</accession>
<organism evidence="1 2">
    <name type="scientific">Strongyloides papillosus</name>
    <name type="common">Intestinal threadworm</name>
    <dbReference type="NCBI Taxonomy" id="174720"/>
    <lineage>
        <taxon>Eukaryota</taxon>
        <taxon>Metazoa</taxon>
        <taxon>Ecdysozoa</taxon>
        <taxon>Nematoda</taxon>
        <taxon>Chromadorea</taxon>
        <taxon>Rhabditida</taxon>
        <taxon>Tylenchina</taxon>
        <taxon>Panagrolaimomorpha</taxon>
        <taxon>Strongyloidoidea</taxon>
        <taxon>Strongyloididae</taxon>
        <taxon>Strongyloides</taxon>
    </lineage>
</organism>
<keyword evidence="1" id="KW-1185">Reference proteome</keyword>
<name>A0A0N5CHD6_STREA</name>
<dbReference type="AlphaFoldDB" id="A0A0N5CHD6"/>
<dbReference type="WBParaSite" id="SPAL_0001725450.1">
    <property type="protein sequence ID" value="SPAL_0001725450.1"/>
    <property type="gene ID" value="SPAL_0001725450"/>
</dbReference>
<protein>
    <submittedName>
        <fullName evidence="2">Arrestin_N domain-containing protein</fullName>
    </submittedName>
</protein>